<dbReference type="Proteomes" id="UP000324222">
    <property type="component" value="Unassembled WGS sequence"/>
</dbReference>
<accession>A0A5B7HK65</accession>
<evidence type="ECO:0000313" key="1">
    <source>
        <dbReference type="EMBL" id="MPC68994.1"/>
    </source>
</evidence>
<organism evidence="1 2">
    <name type="scientific">Portunus trituberculatus</name>
    <name type="common">Swimming crab</name>
    <name type="synonym">Neptunus trituberculatus</name>
    <dbReference type="NCBI Taxonomy" id="210409"/>
    <lineage>
        <taxon>Eukaryota</taxon>
        <taxon>Metazoa</taxon>
        <taxon>Ecdysozoa</taxon>
        <taxon>Arthropoda</taxon>
        <taxon>Crustacea</taxon>
        <taxon>Multicrustacea</taxon>
        <taxon>Malacostraca</taxon>
        <taxon>Eumalacostraca</taxon>
        <taxon>Eucarida</taxon>
        <taxon>Decapoda</taxon>
        <taxon>Pleocyemata</taxon>
        <taxon>Brachyura</taxon>
        <taxon>Eubrachyura</taxon>
        <taxon>Portunoidea</taxon>
        <taxon>Portunidae</taxon>
        <taxon>Portuninae</taxon>
        <taxon>Portunus</taxon>
    </lineage>
</organism>
<evidence type="ECO:0000313" key="2">
    <source>
        <dbReference type="Proteomes" id="UP000324222"/>
    </source>
</evidence>
<dbReference type="AlphaFoldDB" id="A0A5B7HK65"/>
<reference evidence="1 2" key="1">
    <citation type="submission" date="2019-05" db="EMBL/GenBank/DDBJ databases">
        <title>Another draft genome of Portunus trituberculatus and its Hox gene families provides insights of decapod evolution.</title>
        <authorList>
            <person name="Jeong J.-H."/>
            <person name="Song I."/>
            <person name="Kim S."/>
            <person name="Choi T."/>
            <person name="Kim D."/>
            <person name="Ryu S."/>
            <person name="Kim W."/>
        </authorList>
    </citation>
    <scope>NUCLEOTIDE SEQUENCE [LARGE SCALE GENOMIC DNA]</scope>
    <source>
        <tissue evidence="1">Muscle</tissue>
    </source>
</reference>
<comment type="caution">
    <text evidence="1">The sequence shown here is derived from an EMBL/GenBank/DDBJ whole genome shotgun (WGS) entry which is preliminary data.</text>
</comment>
<gene>
    <name evidence="1" type="ORF">E2C01_063207</name>
</gene>
<name>A0A5B7HK65_PORTR</name>
<proteinExistence type="predicted"/>
<protein>
    <submittedName>
        <fullName evidence="1">Uncharacterized protein</fullName>
    </submittedName>
</protein>
<dbReference type="EMBL" id="VSRR010028726">
    <property type="protein sequence ID" value="MPC68994.1"/>
    <property type="molecule type" value="Genomic_DNA"/>
</dbReference>
<sequence>MAHLLQPPLSTFKETLVSRPGGEVRAAAQ</sequence>
<keyword evidence="2" id="KW-1185">Reference proteome</keyword>